<keyword evidence="5" id="KW-0507">mRNA processing</keyword>
<dbReference type="GO" id="GO:0008380">
    <property type="term" value="P:RNA splicing"/>
    <property type="evidence" value="ECO:0007669"/>
    <property type="project" value="UniProtKB-KW"/>
</dbReference>
<dbReference type="Pfam" id="PF15264">
    <property type="entry name" value="TSSC4"/>
    <property type="match status" value="1"/>
</dbReference>
<dbReference type="GO" id="GO:0006397">
    <property type="term" value="P:mRNA processing"/>
    <property type="evidence" value="ECO:0007669"/>
    <property type="project" value="UniProtKB-KW"/>
</dbReference>
<evidence type="ECO:0000256" key="4">
    <source>
        <dbReference type="ARBA" id="ARBA00022490"/>
    </source>
</evidence>
<evidence type="ECO:0000256" key="9">
    <source>
        <dbReference type="ARBA" id="ARBA00035304"/>
    </source>
</evidence>
<evidence type="ECO:0000256" key="10">
    <source>
        <dbReference type="ARBA" id="ARBA00045970"/>
    </source>
</evidence>
<dbReference type="GO" id="GO:0005737">
    <property type="term" value="C:cytoplasm"/>
    <property type="evidence" value="ECO:0007669"/>
    <property type="project" value="UniProtKB-SubCell"/>
</dbReference>
<protein>
    <recommendedName>
        <fullName evidence="9">U5 small nuclear ribonucleoprotein TSSC4</fullName>
    </recommendedName>
</protein>
<evidence type="ECO:0000256" key="6">
    <source>
        <dbReference type="ARBA" id="ARBA00022728"/>
    </source>
</evidence>
<dbReference type="GO" id="GO:0005681">
    <property type="term" value="C:spliceosomal complex"/>
    <property type="evidence" value="ECO:0007669"/>
    <property type="project" value="UniProtKB-KW"/>
</dbReference>
<keyword evidence="13" id="KW-1185">Reference proteome</keyword>
<comment type="similarity">
    <text evidence="3">Belongs to the TSSC4 family.</text>
</comment>
<comment type="function">
    <text evidence="10">Protein associated with the U5 snRNP, during its maturation and its post-splicing recycling and which is required for spliceosomal tri-snRNP complex assembly in the nucleus. Has a molecular sequestering activity and transiently hinders SNRNP200 binding sites for constitutive splicing factors that intervene later during the assembly of the spliceosome and splicing. Together with its molecular sequestering activity, may also function as a molecular adapter and placeholder, coordinating the assembly of the U5 snRNP and its association with the U4/U6 di-snRNP.</text>
</comment>
<dbReference type="PANTHER" id="PTHR13445:SF3">
    <property type="entry name" value="U5 SMALL NUCLEAR RIBONUCLEOPROTEIN TSSC4"/>
    <property type="match status" value="1"/>
</dbReference>
<keyword evidence="6" id="KW-0747">Spliceosome</keyword>
<keyword evidence="7" id="KW-0508">mRNA splicing</keyword>
<evidence type="ECO:0000256" key="2">
    <source>
        <dbReference type="ARBA" id="ARBA00004496"/>
    </source>
</evidence>
<keyword evidence="4" id="KW-0963">Cytoplasm</keyword>
<dbReference type="Ensembl" id="ENSUAMT00000034993.1">
    <property type="protein sequence ID" value="ENSUAMP00000031374.1"/>
    <property type="gene ID" value="ENSUAMG00000024056.1"/>
</dbReference>
<name>A0A452SG18_URSAM</name>
<reference evidence="12" key="2">
    <citation type="submission" date="2025-08" db="UniProtKB">
        <authorList>
            <consortium name="Ensembl"/>
        </authorList>
    </citation>
    <scope>IDENTIFICATION</scope>
</reference>
<evidence type="ECO:0000256" key="5">
    <source>
        <dbReference type="ARBA" id="ARBA00022664"/>
    </source>
</evidence>
<keyword evidence="8" id="KW-0539">Nucleus</keyword>
<evidence type="ECO:0000313" key="13">
    <source>
        <dbReference type="Proteomes" id="UP000291022"/>
    </source>
</evidence>
<dbReference type="GeneTree" id="ENSGT00390000011846"/>
<dbReference type="OMA" id="FDCLEDA"/>
<sequence>MGEAGLPSEPGNTTSVRPFHLRGTSSTFSWRSHHIFDCLEGAARQLPPSVAQTDPGDSGGFLPPPAPSHQPPGEGPGRAIESPVPPKLPPVPDYVAHPERWTKYSLESVAEEAEQRPFPEQEQQPRGPRC</sequence>
<evidence type="ECO:0000256" key="8">
    <source>
        <dbReference type="ARBA" id="ARBA00023242"/>
    </source>
</evidence>
<accession>A0A452SG18</accession>
<proteinExistence type="inferred from homology"/>
<dbReference type="Proteomes" id="UP000291022">
    <property type="component" value="Unassembled WGS sequence"/>
</dbReference>
<dbReference type="STRING" id="9643.ENSUAMP00000031374"/>
<organism evidence="12 13">
    <name type="scientific">Ursus americanus</name>
    <name type="common">American black bear</name>
    <name type="synonym">Euarctos americanus</name>
    <dbReference type="NCBI Taxonomy" id="9643"/>
    <lineage>
        <taxon>Eukaryota</taxon>
        <taxon>Metazoa</taxon>
        <taxon>Chordata</taxon>
        <taxon>Craniata</taxon>
        <taxon>Vertebrata</taxon>
        <taxon>Euteleostomi</taxon>
        <taxon>Mammalia</taxon>
        <taxon>Eutheria</taxon>
        <taxon>Laurasiatheria</taxon>
        <taxon>Carnivora</taxon>
        <taxon>Caniformia</taxon>
        <taxon>Ursidae</taxon>
        <taxon>Ursus</taxon>
    </lineage>
</organism>
<evidence type="ECO:0000256" key="11">
    <source>
        <dbReference type="SAM" id="MobiDB-lite"/>
    </source>
</evidence>
<evidence type="ECO:0000256" key="1">
    <source>
        <dbReference type="ARBA" id="ARBA00004123"/>
    </source>
</evidence>
<dbReference type="PANTHER" id="PTHR13445">
    <property type="entry name" value="TUMOR SUPPRESSING SUBTRANSFERABLE CANDIDATE 4 TSSC4"/>
    <property type="match status" value="1"/>
</dbReference>
<feature type="region of interest" description="Disordered" evidence="11">
    <location>
        <begin position="1"/>
        <end position="20"/>
    </location>
</feature>
<feature type="region of interest" description="Disordered" evidence="11">
    <location>
        <begin position="46"/>
        <end position="130"/>
    </location>
</feature>
<feature type="compositionally biased region" description="Low complexity" evidence="11">
    <location>
        <begin position="120"/>
        <end position="130"/>
    </location>
</feature>
<dbReference type="AlphaFoldDB" id="A0A452SG18"/>
<comment type="subcellular location">
    <subcellularLocation>
        <location evidence="2">Cytoplasm</location>
    </subcellularLocation>
    <subcellularLocation>
        <location evidence="1">Nucleus</location>
    </subcellularLocation>
</comment>
<reference evidence="13" key="1">
    <citation type="submission" date="2016-06" db="EMBL/GenBank/DDBJ databases">
        <title>De novo assembly and RNA-Seq shows season-dependent expression and editing in black bear kidneys.</title>
        <authorList>
            <person name="Korstanje R."/>
            <person name="Srivastava A."/>
            <person name="Sarsani V.K."/>
            <person name="Sheehan S.M."/>
            <person name="Seger R.L."/>
            <person name="Barter M.E."/>
            <person name="Lindqvist C."/>
            <person name="Brody L.C."/>
            <person name="Mullikin J.C."/>
        </authorList>
    </citation>
    <scope>NUCLEOTIDE SEQUENCE [LARGE SCALE GENOMIC DNA]</scope>
</reference>
<evidence type="ECO:0000256" key="7">
    <source>
        <dbReference type="ARBA" id="ARBA00023187"/>
    </source>
</evidence>
<evidence type="ECO:0000256" key="3">
    <source>
        <dbReference type="ARBA" id="ARBA00010362"/>
    </source>
</evidence>
<reference evidence="12" key="3">
    <citation type="submission" date="2025-09" db="UniProtKB">
        <authorList>
            <consortium name="Ensembl"/>
        </authorList>
    </citation>
    <scope>IDENTIFICATION</scope>
</reference>
<feature type="compositionally biased region" description="Pro residues" evidence="11">
    <location>
        <begin position="83"/>
        <end position="92"/>
    </location>
</feature>
<evidence type="ECO:0000313" key="12">
    <source>
        <dbReference type="Ensembl" id="ENSUAMP00000031374.1"/>
    </source>
</evidence>
<dbReference type="InterPro" id="IPR029338">
    <property type="entry name" value="TSSC4"/>
</dbReference>
<feature type="compositionally biased region" description="Pro residues" evidence="11">
    <location>
        <begin position="62"/>
        <end position="74"/>
    </location>
</feature>